<keyword evidence="3" id="KW-0813">Transport</keyword>
<feature type="transmembrane region" description="Helical" evidence="8">
    <location>
        <begin position="99"/>
        <end position="118"/>
    </location>
</feature>
<keyword evidence="6 8" id="KW-1133">Transmembrane helix</keyword>
<feature type="transmembrane region" description="Helical" evidence="8">
    <location>
        <begin position="33"/>
        <end position="62"/>
    </location>
</feature>
<organism evidence="9 10">
    <name type="scientific">Citricoccus zhacaiensis</name>
    <dbReference type="NCBI Taxonomy" id="489142"/>
    <lineage>
        <taxon>Bacteria</taxon>
        <taxon>Bacillati</taxon>
        <taxon>Actinomycetota</taxon>
        <taxon>Actinomycetes</taxon>
        <taxon>Micrococcales</taxon>
        <taxon>Micrococcaceae</taxon>
        <taxon>Citricoccus</taxon>
    </lineage>
</organism>
<dbReference type="Proteomes" id="UP000642509">
    <property type="component" value="Unassembled WGS sequence"/>
</dbReference>
<evidence type="ECO:0000256" key="3">
    <source>
        <dbReference type="ARBA" id="ARBA00022448"/>
    </source>
</evidence>
<keyword evidence="10" id="KW-1185">Reference proteome</keyword>
<comment type="subcellular location">
    <subcellularLocation>
        <location evidence="1 8">Cell membrane</location>
        <topology evidence="1 8">Multi-pass membrane protein</topology>
    </subcellularLocation>
</comment>
<dbReference type="Pfam" id="PF01925">
    <property type="entry name" value="TauE"/>
    <property type="match status" value="1"/>
</dbReference>
<keyword evidence="7 8" id="KW-0472">Membrane</keyword>
<dbReference type="InterPro" id="IPR002781">
    <property type="entry name" value="TM_pro_TauE-like"/>
</dbReference>
<sequence length="250" mass="25156">MEVGLLFVIVAVLIGCMIQRTSGMGVGLVVSPVLVLLIGPVAGILMTNVIAVASSSLMTLAVRADIDWRRYLQIAPVVVIGSVPAALLLSTAGTGLLEVVFGIVLLIAVGGTALLPALPEAPLARAGIATGIAGGFLNTAVGVASPALLVYARVTNWAHRPFAATLQPLFLTMAVVSIATKSVVGLGSATGMPSWPLIIAVVASVPVGVLIGGPVARRVPPTAAKRLAVTIVVLGSCATLIRGISRLLAG</sequence>
<comment type="similarity">
    <text evidence="2 8">Belongs to the 4-toluene sulfonate uptake permease (TSUP) (TC 2.A.102) family.</text>
</comment>
<feature type="transmembrane region" description="Helical" evidence="8">
    <location>
        <begin position="195"/>
        <end position="215"/>
    </location>
</feature>
<evidence type="ECO:0000256" key="1">
    <source>
        <dbReference type="ARBA" id="ARBA00004651"/>
    </source>
</evidence>
<evidence type="ECO:0000256" key="6">
    <source>
        <dbReference type="ARBA" id="ARBA00022989"/>
    </source>
</evidence>
<proteinExistence type="inferred from homology"/>
<gene>
    <name evidence="9" type="ORF">GCM10010977_31770</name>
</gene>
<evidence type="ECO:0000256" key="7">
    <source>
        <dbReference type="ARBA" id="ARBA00023136"/>
    </source>
</evidence>
<keyword evidence="4 8" id="KW-1003">Cell membrane</keyword>
<reference evidence="10" key="1">
    <citation type="journal article" date="2019" name="Int. J. Syst. Evol. Microbiol.">
        <title>The Global Catalogue of Microorganisms (GCM) 10K type strain sequencing project: providing services to taxonomists for standard genome sequencing and annotation.</title>
        <authorList>
            <consortium name="The Broad Institute Genomics Platform"/>
            <consortium name="The Broad Institute Genome Sequencing Center for Infectious Disease"/>
            <person name="Wu L."/>
            <person name="Ma J."/>
        </authorList>
    </citation>
    <scope>NUCLEOTIDE SEQUENCE [LARGE SCALE GENOMIC DNA]</scope>
    <source>
        <strain evidence="10">CGMCC 1.7064</strain>
    </source>
</reference>
<feature type="transmembrane region" description="Helical" evidence="8">
    <location>
        <begin position="74"/>
        <end position="93"/>
    </location>
</feature>
<protein>
    <recommendedName>
        <fullName evidence="8">Probable membrane transporter protein</fullName>
    </recommendedName>
</protein>
<dbReference type="PANTHER" id="PTHR30269:SF37">
    <property type="entry name" value="MEMBRANE TRANSPORTER PROTEIN"/>
    <property type="match status" value="1"/>
</dbReference>
<evidence type="ECO:0000256" key="5">
    <source>
        <dbReference type="ARBA" id="ARBA00022692"/>
    </source>
</evidence>
<keyword evidence="5 8" id="KW-0812">Transmembrane</keyword>
<dbReference type="InterPro" id="IPR052017">
    <property type="entry name" value="TSUP"/>
</dbReference>
<evidence type="ECO:0000256" key="4">
    <source>
        <dbReference type="ARBA" id="ARBA00022475"/>
    </source>
</evidence>
<evidence type="ECO:0000313" key="10">
    <source>
        <dbReference type="Proteomes" id="UP000642509"/>
    </source>
</evidence>
<comment type="caution">
    <text evidence="9">The sequence shown here is derived from an EMBL/GenBank/DDBJ whole genome shotgun (WGS) entry which is preliminary data.</text>
</comment>
<dbReference type="EMBL" id="BMLQ01000012">
    <property type="protein sequence ID" value="GGO49574.1"/>
    <property type="molecule type" value="Genomic_DNA"/>
</dbReference>
<dbReference type="PANTHER" id="PTHR30269">
    <property type="entry name" value="TRANSMEMBRANE PROTEIN YFCA"/>
    <property type="match status" value="1"/>
</dbReference>
<evidence type="ECO:0000256" key="2">
    <source>
        <dbReference type="ARBA" id="ARBA00009142"/>
    </source>
</evidence>
<name>A0ABQ2MBE2_9MICC</name>
<evidence type="ECO:0000256" key="8">
    <source>
        <dbReference type="RuleBase" id="RU363041"/>
    </source>
</evidence>
<accession>A0ABQ2MBE2</accession>
<evidence type="ECO:0000313" key="9">
    <source>
        <dbReference type="EMBL" id="GGO49574.1"/>
    </source>
</evidence>